<keyword evidence="4" id="KW-0049">Antioxidant</keyword>
<feature type="domain" description="Thioredoxin" evidence="12">
    <location>
        <begin position="41"/>
        <end position="213"/>
    </location>
</feature>
<comment type="function">
    <text evidence="1">Thiol-specific peroxidase that catalyzes the reduction of hydrogen peroxide and organic hydroperoxides to water and alcohols, respectively. Plays a role in cell protection against oxidative stress by detoxifying peroxides and as sensor of hydrogen peroxide-mediated signaling events.</text>
</comment>
<evidence type="ECO:0000256" key="8">
    <source>
        <dbReference type="ARBA" id="ARBA00032824"/>
    </source>
</evidence>
<dbReference type="InterPro" id="IPR050924">
    <property type="entry name" value="Peroxiredoxin_BCP/PrxQ"/>
</dbReference>
<dbReference type="Proteomes" id="UP000272729">
    <property type="component" value="Unassembled WGS sequence"/>
</dbReference>
<dbReference type="Gene3D" id="3.40.30.10">
    <property type="entry name" value="Glutaredoxin"/>
    <property type="match status" value="1"/>
</dbReference>
<dbReference type="GO" id="GO:0008379">
    <property type="term" value="F:thioredoxin peroxidase activity"/>
    <property type="evidence" value="ECO:0007669"/>
    <property type="project" value="TreeGrafter"/>
</dbReference>
<dbReference type="PANTHER" id="PTHR42801">
    <property type="entry name" value="THIOREDOXIN-DEPENDENT PEROXIDE REDUCTASE"/>
    <property type="match status" value="1"/>
</dbReference>
<dbReference type="GO" id="GO:0045454">
    <property type="term" value="P:cell redox homeostasis"/>
    <property type="evidence" value="ECO:0007669"/>
    <property type="project" value="TreeGrafter"/>
</dbReference>
<reference evidence="13 14" key="1">
    <citation type="submission" date="2018-10" db="EMBL/GenBank/DDBJ databases">
        <title>Sequencing the genomes of 1000 actinobacteria strains.</title>
        <authorList>
            <person name="Klenk H.-P."/>
        </authorList>
    </citation>
    <scope>NUCLEOTIDE SEQUENCE [LARGE SCALE GENOMIC DNA]</scope>
    <source>
        <strain evidence="13 14">DSM 43911</strain>
    </source>
</reference>
<gene>
    <name evidence="13" type="ORF">DFJ66_8395</name>
</gene>
<evidence type="ECO:0000256" key="11">
    <source>
        <dbReference type="ARBA" id="ARBA00049091"/>
    </source>
</evidence>
<evidence type="ECO:0000313" key="13">
    <source>
        <dbReference type="EMBL" id="RKT75019.1"/>
    </source>
</evidence>
<evidence type="ECO:0000256" key="6">
    <source>
        <dbReference type="ARBA" id="ARBA00023157"/>
    </source>
</evidence>
<evidence type="ECO:0000256" key="10">
    <source>
        <dbReference type="ARBA" id="ARBA00041373"/>
    </source>
</evidence>
<protein>
    <recommendedName>
        <fullName evidence="2">thioredoxin-dependent peroxiredoxin</fullName>
        <ecNumber evidence="2">1.11.1.24</ecNumber>
    </recommendedName>
    <alternativeName>
        <fullName evidence="10">Bacterioferritin comigratory protein</fullName>
    </alternativeName>
    <alternativeName>
        <fullName evidence="8">Thioredoxin peroxidase</fullName>
    </alternativeName>
</protein>
<dbReference type="InterPro" id="IPR036249">
    <property type="entry name" value="Thioredoxin-like_sf"/>
</dbReference>
<evidence type="ECO:0000256" key="5">
    <source>
        <dbReference type="ARBA" id="ARBA00023002"/>
    </source>
</evidence>
<dbReference type="Pfam" id="PF00578">
    <property type="entry name" value="AhpC-TSA"/>
    <property type="match status" value="1"/>
</dbReference>
<dbReference type="RefSeq" id="WP_121230236.1">
    <property type="nucleotide sequence ID" value="NZ_JBIUBA010000026.1"/>
</dbReference>
<dbReference type="OrthoDB" id="9809746at2"/>
<keyword evidence="5" id="KW-0560">Oxidoreductase</keyword>
<dbReference type="GO" id="GO:0034599">
    <property type="term" value="P:cellular response to oxidative stress"/>
    <property type="evidence" value="ECO:0007669"/>
    <property type="project" value="TreeGrafter"/>
</dbReference>
<organism evidence="13 14">
    <name type="scientific">Saccharothrix variisporea</name>
    <dbReference type="NCBI Taxonomy" id="543527"/>
    <lineage>
        <taxon>Bacteria</taxon>
        <taxon>Bacillati</taxon>
        <taxon>Actinomycetota</taxon>
        <taxon>Actinomycetes</taxon>
        <taxon>Pseudonocardiales</taxon>
        <taxon>Pseudonocardiaceae</taxon>
        <taxon>Saccharothrix</taxon>
    </lineage>
</organism>
<dbReference type="SUPFAM" id="SSF52833">
    <property type="entry name" value="Thioredoxin-like"/>
    <property type="match status" value="1"/>
</dbReference>
<dbReference type="InterPro" id="IPR000866">
    <property type="entry name" value="AhpC/TSA"/>
</dbReference>
<comment type="caution">
    <text evidence="13">The sequence shown here is derived from an EMBL/GenBank/DDBJ whole genome shotgun (WGS) entry which is preliminary data.</text>
</comment>
<keyword evidence="7" id="KW-0676">Redox-active center</keyword>
<dbReference type="GO" id="GO:0005737">
    <property type="term" value="C:cytoplasm"/>
    <property type="evidence" value="ECO:0007669"/>
    <property type="project" value="TreeGrafter"/>
</dbReference>
<keyword evidence="14" id="KW-1185">Reference proteome</keyword>
<evidence type="ECO:0000259" key="12">
    <source>
        <dbReference type="PROSITE" id="PS51352"/>
    </source>
</evidence>
<evidence type="ECO:0000256" key="2">
    <source>
        <dbReference type="ARBA" id="ARBA00013017"/>
    </source>
</evidence>
<dbReference type="CDD" id="cd02970">
    <property type="entry name" value="PRX_like2"/>
    <property type="match status" value="1"/>
</dbReference>
<keyword evidence="3" id="KW-0575">Peroxidase</keyword>
<dbReference type="EC" id="1.11.1.24" evidence="2"/>
<dbReference type="EMBL" id="RBXR01000001">
    <property type="protein sequence ID" value="RKT75019.1"/>
    <property type="molecule type" value="Genomic_DNA"/>
</dbReference>
<dbReference type="InterPro" id="IPR013766">
    <property type="entry name" value="Thioredoxin_domain"/>
</dbReference>
<dbReference type="AlphaFoldDB" id="A0A495XN11"/>
<comment type="similarity">
    <text evidence="9">Belongs to the peroxiredoxin family. BCP/PrxQ subfamily.</text>
</comment>
<evidence type="ECO:0000256" key="1">
    <source>
        <dbReference type="ARBA" id="ARBA00003330"/>
    </source>
</evidence>
<accession>A0A495XN11</accession>
<comment type="catalytic activity">
    <reaction evidence="11">
        <text>a hydroperoxide + [thioredoxin]-dithiol = an alcohol + [thioredoxin]-disulfide + H2O</text>
        <dbReference type="Rhea" id="RHEA:62620"/>
        <dbReference type="Rhea" id="RHEA-COMP:10698"/>
        <dbReference type="Rhea" id="RHEA-COMP:10700"/>
        <dbReference type="ChEBI" id="CHEBI:15377"/>
        <dbReference type="ChEBI" id="CHEBI:29950"/>
        <dbReference type="ChEBI" id="CHEBI:30879"/>
        <dbReference type="ChEBI" id="CHEBI:35924"/>
        <dbReference type="ChEBI" id="CHEBI:50058"/>
        <dbReference type="EC" id="1.11.1.24"/>
    </reaction>
</comment>
<evidence type="ECO:0000256" key="9">
    <source>
        <dbReference type="ARBA" id="ARBA00038489"/>
    </source>
</evidence>
<sequence>MSVNAELRAFYDSRQQQIPADVRAVMQRAARELEEADLRPLAEGATAPSFVLPSATGDLVSSEDLLADGPLVLTFYRGSWCPYCNIALRSLAHHHDAITTRGARLAAVSPQVPDESLTFAEKNELPFAVLSDVGLATAKAFGLTFDLPDDLAAVYENLGIDLHRANGGHARTLPIPATYVITGDHTIHWSFADTDYTRRAEPTDILAALDRLA</sequence>
<proteinExistence type="inferred from homology"/>
<evidence type="ECO:0000256" key="3">
    <source>
        <dbReference type="ARBA" id="ARBA00022559"/>
    </source>
</evidence>
<evidence type="ECO:0000256" key="4">
    <source>
        <dbReference type="ARBA" id="ARBA00022862"/>
    </source>
</evidence>
<name>A0A495XN11_9PSEU</name>
<evidence type="ECO:0000313" key="14">
    <source>
        <dbReference type="Proteomes" id="UP000272729"/>
    </source>
</evidence>
<dbReference type="PROSITE" id="PS51352">
    <property type="entry name" value="THIOREDOXIN_2"/>
    <property type="match status" value="1"/>
</dbReference>
<keyword evidence="6" id="KW-1015">Disulfide bond</keyword>
<dbReference type="PANTHER" id="PTHR42801:SF7">
    <property type="entry name" value="SLL1159 PROTEIN"/>
    <property type="match status" value="1"/>
</dbReference>
<evidence type="ECO:0000256" key="7">
    <source>
        <dbReference type="ARBA" id="ARBA00023284"/>
    </source>
</evidence>